<dbReference type="EMBL" id="POTL01000001">
    <property type="protein sequence ID" value="TLH55610.1"/>
    <property type="molecule type" value="Genomic_DNA"/>
</dbReference>
<proteinExistence type="predicted"/>
<reference evidence="2" key="1">
    <citation type="submission" date="2018-01" db="EMBL/GenBank/DDBJ databases">
        <title>Comparative genomics of Mycobacterium mucogenicum and Mycobacterium neoaurum clade members emphasizing tRNA and non-coding RNA.</title>
        <authorList>
            <person name="Behra P.R.K."/>
            <person name="Pettersson B.M.F."/>
            <person name="Das S."/>
            <person name="Dasgupta S."/>
            <person name="Kirsebom L.A."/>
        </authorList>
    </citation>
    <scope>NUCLEOTIDE SEQUENCE</scope>
    <source>
        <strain evidence="2">DSM 44124</strain>
    </source>
</reference>
<evidence type="ECO:0000313" key="3">
    <source>
        <dbReference type="Proteomes" id="UP000309231"/>
    </source>
</evidence>
<evidence type="ECO:0000313" key="2">
    <source>
        <dbReference type="EMBL" id="TLH55610.1"/>
    </source>
</evidence>
<reference evidence="1 3" key="2">
    <citation type="journal article" date="2019" name="BMC Evol. Biol.">
        <title>Comparative genomics of Mycobacterium mucogenicum and Mycobacterium neoaurum clade members emphasizing tRNA and non-coding RNA.</title>
        <authorList>
            <person name="Behra P.R.K."/>
            <person name="Pettersson B.M.F."/>
            <person name="Das S."/>
            <person name="Dasgupta S."/>
            <person name="Kirsebom L.A."/>
        </authorList>
    </citation>
    <scope>NUCLEOTIDE SEQUENCE [LARGE SCALE GENOMIC DNA]</scope>
    <source>
        <strain evidence="1 3">DSM 44124</strain>
    </source>
</reference>
<sequence>MITYPAWWRGGSPDAERTVKDLFTFAENTAAAGLSGVDVRSWLPTPKAAGEWLDQGNGYLRVYRVGGQINRDRRPWVDQTRIQIAAWCANRDDSWDLIEYVREMLWAFEDGGTVHRSETTRSGLNTTFIKVQGELLGPQLIPEQILDDKLVPVTFEIHTDRPKSLPDYRELLELDR</sequence>
<dbReference type="RefSeq" id="WP_053855130.1">
    <property type="nucleotide sequence ID" value="NZ_ANBS01000055.1"/>
</dbReference>
<dbReference type="EMBL" id="CP062008">
    <property type="protein sequence ID" value="QPG69087.1"/>
    <property type="molecule type" value="Genomic_DNA"/>
</dbReference>
<dbReference type="InterPro" id="IPR057003">
    <property type="entry name" value="Phage_tail_terminator_2"/>
</dbReference>
<reference evidence="1 3" key="3">
    <citation type="journal article" date="2019" name="Sci. Rep.">
        <title>Insight into the biology of Mycobacterium mucogenicum and Mycobacterium neoaurum clade members.</title>
        <authorList>
            <person name="Behra P.R.K."/>
            <person name="Pettersson B.M.F."/>
            <person name="Ramesh M."/>
            <person name="Dasgupta S."/>
            <person name="Kirsebom L.A."/>
        </authorList>
    </citation>
    <scope>NUCLEOTIDE SEQUENCE [LARGE SCALE GENOMIC DNA]</scope>
    <source>
        <strain evidence="1 3">DSM 44124</strain>
    </source>
</reference>
<accession>A0A8H2JI41</accession>
<organism evidence="2">
    <name type="scientific">Mycolicibacterium mucogenicum DSM 44124</name>
    <dbReference type="NCBI Taxonomy" id="1226753"/>
    <lineage>
        <taxon>Bacteria</taxon>
        <taxon>Bacillati</taxon>
        <taxon>Actinomycetota</taxon>
        <taxon>Actinomycetes</taxon>
        <taxon>Mycobacteriales</taxon>
        <taxon>Mycobacteriaceae</taxon>
        <taxon>Mycolicibacterium</taxon>
    </lineage>
</organism>
<name>A0A8H2JI41_MYCMU</name>
<gene>
    <name evidence="1" type="ORF">C1S78_027490</name>
    <name evidence="2" type="ORF">C1S78_27440</name>
</gene>
<dbReference type="Pfam" id="PF23841">
    <property type="entry name" value="Phage_tail_terminator_2"/>
    <property type="match status" value="1"/>
</dbReference>
<dbReference type="Proteomes" id="UP000309231">
    <property type="component" value="Chromosome"/>
</dbReference>
<evidence type="ECO:0000313" key="1">
    <source>
        <dbReference type="EMBL" id="QPG69087.1"/>
    </source>
</evidence>
<protein>
    <recommendedName>
        <fullName evidence="4">Tail terminator</fullName>
    </recommendedName>
</protein>
<keyword evidence="3" id="KW-1185">Reference proteome</keyword>
<dbReference type="AlphaFoldDB" id="A0A8H2JI41"/>
<evidence type="ECO:0008006" key="4">
    <source>
        <dbReference type="Google" id="ProtNLM"/>
    </source>
</evidence>
<dbReference type="GeneID" id="76728706"/>
<dbReference type="KEGG" id="mmuc:C1S78_027490"/>